<sequence>MASILRTPDERFRDLPDYDFEPNYLDDLEGFDGLRCHYLDLGPQDAEQTFFCVHGQPTWAYLFRHMIPVFLESGARVVVPDLFGFGRSDKPVEQSTYTFSFHRNMLLAFTSRLDLTDLTLVGQDWGGILGLTLPMEPPQRFSRLLIMNTALATGDVPLGNGFIAWRQWCRDNPDLSA</sequence>
<dbReference type="GO" id="GO:0004301">
    <property type="term" value="F:epoxide hydrolase activity"/>
    <property type="evidence" value="ECO:0007669"/>
    <property type="project" value="TreeGrafter"/>
</dbReference>
<accession>A0A382CM05</accession>
<protein>
    <recommendedName>
        <fullName evidence="1">AB hydrolase-1 domain-containing protein</fullName>
    </recommendedName>
</protein>
<dbReference type="SUPFAM" id="SSF53474">
    <property type="entry name" value="alpha/beta-Hydrolases"/>
    <property type="match status" value="1"/>
</dbReference>
<dbReference type="AlphaFoldDB" id="A0A382CM05"/>
<evidence type="ECO:0000259" key="1">
    <source>
        <dbReference type="Pfam" id="PF00561"/>
    </source>
</evidence>
<evidence type="ECO:0000313" key="2">
    <source>
        <dbReference type="EMBL" id="SVB27150.1"/>
    </source>
</evidence>
<dbReference type="PRINTS" id="PR00412">
    <property type="entry name" value="EPOXHYDRLASE"/>
</dbReference>
<dbReference type="InterPro" id="IPR051340">
    <property type="entry name" value="Haloalkane_dehalogenase"/>
</dbReference>
<dbReference type="PRINTS" id="PR00111">
    <property type="entry name" value="ABHYDROLASE"/>
</dbReference>
<dbReference type="Gene3D" id="3.40.50.1820">
    <property type="entry name" value="alpha/beta hydrolase"/>
    <property type="match status" value="1"/>
</dbReference>
<proteinExistence type="predicted"/>
<dbReference type="Pfam" id="PF00561">
    <property type="entry name" value="Abhydrolase_1"/>
    <property type="match status" value="1"/>
</dbReference>
<dbReference type="PANTHER" id="PTHR42977:SF1">
    <property type="entry name" value="BLR6576 PROTEIN"/>
    <property type="match status" value="1"/>
</dbReference>
<feature type="non-terminal residue" evidence="2">
    <location>
        <position position="177"/>
    </location>
</feature>
<dbReference type="PANTHER" id="PTHR42977">
    <property type="entry name" value="HYDROLASE-RELATED"/>
    <property type="match status" value="1"/>
</dbReference>
<gene>
    <name evidence="2" type="ORF">METZ01_LOCUS180004</name>
</gene>
<dbReference type="InterPro" id="IPR029058">
    <property type="entry name" value="AB_hydrolase_fold"/>
</dbReference>
<organism evidence="2">
    <name type="scientific">marine metagenome</name>
    <dbReference type="NCBI Taxonomy" id="408172"/>
    <lineage>
        <taxon>unclassified sequences</taxon>
        <taxon>metagenomes</taxon>
        <taxon>ecological metagenomes</taxon>
    </lineage>
</organism>
<name>A0A382CM05_9ZZZZ</name>
<feature type="domain" description="AB hydrolase-1" evidence="1">
    <location>
        <begin position="49"/>
        <end position="151"/>
    </location>
</feature>
<dbReference type="EMBL" id="UINC01035168">
    <property type="protein sequence ID" value="SVB27150.1"/>
    <property type="molecule type" value="Genomic_DNA"/>
</dbReference>
<dbReference type="InterPro" id="IPR000073">
    <property type="entry name" value="AB_hydrolase_1"/>
</dbReference>
<dbReference type="InterPro" id="IPR000639">
    <property type="entry name" value="Epox_hydrolase-like"/>
</dbReference>
<reference evidence="2" key="1">
    <citation type="submission" date="2018-05" db="EMBL/GenBank/DDBJ databases">
        <authorList>
            <person name="Lanie J.A."/>
            <person name="Ng W.-L."/>
            <person name="Kazmierczak K.M."/>
            <person name="Andrzejewski T.M."/>
            <person name="Davidsen T.M."/>
            <person name="Wayne K.J."/>
            <person name="Tettelin H."/>
            <person name="Glass J.I."/>
            <person name="Rusch D."/>
            <person name="Podicherti R."/>
            <person name="Tsui H.-C.T."/>
            <person name="Winkler M.E."/>
        </authorList>
    </citation>
    <scope>NUCLEOTIDE SEQUENCE</scope>
</reference>